<protein>
    <submittedName>
        <fullName evidence="1">Glycosyl transferase</fullName>
    </submittedName>
</protein>
<reference evidence="1 2" key="2">
    <citation type="journal article" date="2016" name="Genome Announc.">
        <title>Complete Genome Sequences of Two Interactive Moderate Thermophiles, Paenibacillus napthalenovorans 32O-Y and Paenibacillus sp. 32O-W.</title>
        <authorList>
            <person name="Butler R.R.III."/>
            <person name="Wang J."/>
            <person name="Stark B.C."/>
            <person name="Pombert J.F."/>
        </authorList>
    </citation>
    <scope>NUCLEOTIDE SEQUENCE [LARGE SCALE GENOMIC DNA]</scope>
    <source>
        <strain evidence="1 2">32O-Y</strain>
    </source>
</reference>
<dbReference type="PANTHER" id="PTHR45947">
    <property type="entry name" value="SULFOQUINOVOSYL TRANSFERASE SQD2"/>
    <property type="match status" value="1"/>
</dbReference>
<proteinExistence type="predicted"/>
<dbReference type="Gene3D" id="3.40.50.2000">
    <property type="entry name" value="Glycogen Phosphorylase B"/>
    <property type="match status" value="2"/>
</dbReference>
<dbReference type="Pfam" id="PF00534">
    <property type="entry name" value="Glycos_transf_1"/>
    <property type="match status" value="1"/>
</dbReference>
<dbReference type="Pfam" id="PF13439">
    <property type="entry name" value="Glyco_transf_4"/>
    <property type="match status" value="1"/>
</dbReference>
<organism evidence="1 2">
    <name type="scientific">Paenibacillus naphthalenovorans</name>
    <dbReference type="NCBI Taxonomy" id="162209"/>
    <lineage>
        <taxon>Bacteria</taxon>
        <taxon>Bacillati</taxon>
        <taxon>Bacillota</taxon>
        <taxon>Bacilli</taxon>
        <taxon>Bacillales</taxon>
        <taxon>Paenibacillaceae</taxon>
        <taxon>Paenibacillus</taxon>
    </lineage>
</organism>
<dbReference type="InterPro" id="IPR001296">
    <property type="entry name" value="Glyco_trans_1"/>
</dbReference>
<keyword evidence="2" id="KW-1185">Reference proteome</keyword>
<dbReference type="GO" id="GO:0016758">
    <property type="term" value="F:hexosyltransferase activity"/>
    <property type="evidence" value="ECO:0007669"/>
    <property type="project" value="TreeGrafter"/>
</dbReference>
<dbReference type="InterPro" id="IPR028098">
    <property type="entry name" value="Glyco_trans_4-like_N"/>
</dbReference>
<evidence type="ECO:0000313" key="1">
    <source>
        <dbReference type="EMBL" id="ALS21920.1"/>
    </source>
</evidence>
<dbReference type="Proteomes" id="UP000061660">
    <property type="component" value="Chromosome"/>
</dbReference>
<dbReference type="KEGG" id="pnp:IJ22_15440"/>
<dbReference type="SUPFAM" id="SSF53756">
    <property type="entry name" value="UDP-Glycosyltransferase/glycogen phosphorylase"/>
    <property type="match status" value="1"/>
</dbReference>
<dbReference type="PATRIC" id="fig|162209.4.peg.1635"/>
<evidence type="ECO:0000313" key="2">
    <source>
        <dbReference type="Proteomes" id="UP000061660"/>
    </source>
</evidence>
<sequence length="383" mass="43917">MRIALFSDTFWPQMNGVALTLKRLVEHLEKRNISLRIFVPKCTEEDFFTSNILSFSSLPFILYPECRIALPNYFTIHSQLQQFQPDLIHIATPFNIGLCGLYYGRKYAIPHVASYHTHFDRYLNYYHLQFASSLLWRYIRWFHQSCLATFVPSVETAEKLEEHGIRDVALWKRGVDCRLFNPDKKTGLIREKYKIDERYIFLYVGRLAPEKDLDILLETMKKLPDYVSGNVRWLLVGDGPLLKDLKAEAPSNVTFTGYMKGENLAELYASADLFVFPSGTETFGNVVLESMASGTPVIGAKAGGVQEIIQHGKTGLLCPPRNSDAFANAITSMLEHPDRLWDFGQESRLYALSQSWEAIFDDLLLRYIEILNADPTKRKTFSA</sequence>
<name>A0A0U2M3H9_9BACL</name>
<dbReference type="PANTHER" id="PTHR45947:SF3">
    <property type="entry name" value="SULFOQUINOVOSYL TRANSFERASE SQD2"/>
    <property type="match status" value="1"/>
</dbReference>
<dbReference type="AlphaFoldDB" id="A0A0U2M3H9"/>
<reference evidence="2" key="1">
    <citation type="submission" date="2015-12" db="EMBL/GenBank/DDBJ databases">
        <title>Complete genome sequences of two moderately thermophilic Paenibacillus species.</title>
        <authorList>
            <person name="Butler R.III."/>
            <person name="Wang J."/>
            <person name="Stark B.C."/>
            <person name="Pombert J.-F."/>
        </authorList>
    </citation>
    <scope>NUCLEOTIDE SEQUENCE [LARGE SCALE GENOMIC DNA]</scope>
    <source>
        <strain evidence="2">32O-Y</strain>
    </source>
</reference>
<keyword evidence="1" id="KW-0808">Transferase</keyword>
<dbReference type="STRING" id="162209.IJ22_15440"/>
<gene>
    <name evidence="1" type="ORF">IJ22_15440</name>
</gene>
<dbReference type="EMBL" id="CP013652">
    <property type="protein sequence ID" value="ALS21920.1"/>
    <property type="molecule type" value="Genomic_DNA"/>
</dbReference>
<dbReference type="InterPro" id="IPR050194">
    <property type="entry name" value="Glycosyltransferase_grp1"/>
</dbReference>
<dbReference type="OrthoDB" id="9802525at2"/>
<dbReference type="CDD" id="cd03814">
    <property type="entry name" value="GT4-like"/>
    <property type="match status" value="1"/>
</dbReference>
<accession>A0A0U2M3H9</accession>